<evidence type="ECO:0000256" key="1">
    <source>
        <dbReference type="SAM" id="Phobius"/>
    </source>
</evidence>
<keyword evidence="1" id="KW-0472">Membrane</keyword>
<dbReference type="EMBL" id="AP027041">
    <property type="protein sequence ID" value="BDU15529.1"/>
    <property type="molecule type" value="Genomic_DNA"/>
</dbReference>
<keyword evidence="1" id="KW-0812">Transmembrane</keyword>
<reference evidence="2 3" key="1">
    <citation type="journal article" date="2023" name="Int. J. Syst. Evol. Microbiol.">
        <title>Physiological and genomic analyses of cobalamin (vitamin B12)-auxotrophy of Lysobacter auxotrophicus sp. nov., a methionine-auxotrophic chitinolytic bacterium isolated from chitin-treated soil.</title>
        <authorList>
            <person name="Saito A."/>
            <person name="Dohra H."/>
            <person name="Hamada M."/>
            <person name="Moriuchi R."/>
            <person name="Kotsuchibashi Y."/>
            <person name="Mori K."/>
        </authorList>
    </citation>
    <scope>NUCLEOTIDE SEQUENCE [LARGE SCALE GENOMIC DNA]</scope>
    <source>
        <strain evidence="2 3">5-21a</strain>
    </source>
</reference>
<keyword evidence="1" id="KW-1133">Transmembrane helix</keyword>
<evidence type="ECO:0000313" key="3">
    <source>
        <dbReference type="Proteomes" id="UP001317822"/>
    </source>
</evidence>
<accession>A0ABN6UGR9</accession>
<gene>
    <name evidence="2" type="ORF">LA521A_07300</name>
</gene>
<dbReference type="RefSeq" id="WP_281781025.1">
    <property type="nucleotide sequence ID" value="NZ_AP027041.1"/>
</dbReference>
<protein>
    <submittedName>
        <fullName evidence="2">Uncharacterized protein</fullName>
    </submittedName>
</protein>
<keyword evidence="3" id="KW-1185">Reference proteome</keyword>
<proteinExistence type="predicted"/>
<feature type="transmembrane region" description="Helical" evidence="1">
    <location>
        <begin position="6"/>
        <end position="25"/>
    </location>
</feature>
<dbReference type="Proteomes" id="UP001317822">
    <property type="component" value="Chromosome"/>
</dbReference>
<feature type="transmembrane region" description="Helical" evidence="1">
    <location>
        <begin position="37"/>
        <end position="54"/>
    </location>
</feature>
<evidence type="ECO:0000313" key="2">
    <source>
        <dbReference type="EMBL" id="BDU15529.1"/>
    </source>
</evidence>
<organism evidence="2 3">
    <name type="scientific">Lysobacter auxotrophicus</name>
    <dbReference type="NCBI Taxonomy" id="2992573"/>
    <lineage>
        <taxon>Bacteria</taxon>
        <taxon>Pseudomonadati</taxon>
        <taxon>Pseudomonadota</taxon>
        <taxon>Gammaproteobacteria</taxon>
        <taxon>Lysobacterales</taxon>
        <taxon>Lysobacteraceae</taxon>
        <taxon>Lysobacter</taxon>
    </lineage>
</organism>
<sequence>METRFLIGMLFFIVPTVLLAIGFWVQRRRGKVGSNWGAVLLVILCWVVGMMLVMRKLDQFL</sequence>
<name>A0ABN6UGR9_9GAMM</name>